<dbReference type="InterPro" id="IPR050671">
    <property type="entry name" value="CD300_family_receptors"/>
</dbReference>
<evidence type="ECO:0000256" key="2">
    <source>
        <dbReference type="ARBA" id="ARBA00022692"/>
    </source>
</evidence>
<dbReference type="Ensembl" id="ENSPFOT00000025761.1">
    <property type="protein sequence ID" value="ENSPFOP00000026963.1"/>
    <property type="gene ID" value="ENSPFOG00000021726.1"/>
</dbReference>
<feature type="domain" description="Immunoglobulin" evidence="5">
    <location>
        <begin position="129"/>
        <end position="224"/>
    </location>
</feature>
<dbReference type="Gene3D" id="2.60.40.10">
    <property type="entry name" value="Immunoglobulins"/>
    <property type="match status" value="2"/>
</dbReference>
<evidence type="ECO:0000313" key="7">
    <source>
        <dbReference type="Proteomes" id="UP000028760"/>
    </source>
</evidence>
<protein>
    <recommendedName>
        <fullName evidence="5">Immunoglobulin domain-containing protein</fullName>
    </recommendedName>
</protein>
<organism evidence="6 7">
    <name type="scientific">Poecilia formosa</name>
    <name type="common">Amazon molly</name>
    <name type="synonym">Limia formosa</name>
    <dbReference type="NCBI Taxonomy" id="48698"/>
    <lineage>
        <taxon>Eukaryota</taxon>
        <taxon>Metazoa</taxon>
        <taxon>Chordata</taxon>
        <taxon>Craniata</taxon>
        <taxon>Vertebrata</taxon>
        <taxon>Euteleostomi</taxon>
        <taxon>Actinopterygii</taxon>
        <taxon>Neopterygii</taxon>
        <taxon>Teleostei</taxon>
        <taxon>Neoteleostei</taxon>
        <taxon>Acanthomorphata</taxon>
        <taxon>Ovalentaria</taxon>
        <taxon>Atherinomorphae</taxon>
        <taxon>Cyprinodontiformes</taxon>
        <taxon>Poeciliidae</taxon>
        <taxon>Poeciliinae</taxon>
        <taxon>Poecilia</taxon>
    </lineage>
</organism>
<dbReference type="GeneTree" id="ENSGT01070000254036"/>
<dbReference type="InterPro" id="IPR013106">
    <property type="entry name" value="Ig_V-set"/>
</dbReference>
<dbReference type="InterPro" id="IPR036179">
    <property type="entry name" value="Ig-like_dom_sf"/>
</dbReference>
<dbReference type="Pfam" id="PF07686">
    <property type="entry name" value="V-set"/>
    <property type="match status" value="1"/>
</dbReference>
<dbReference type="SUPFAM" id="SSF48726">
    <property type="entry name" value="Immunoglobulin"/>
    <property type="match status" value="2"/>
</dbReference>
<evidence type="ECO:0000256" key="1">
    <source>
        <dbReference type="ARBA" id="ARBA00004370"/>
    </source>
</evidence>
<comment type="subcellular location">
    <subcellularLocation>
        <location evidence="1">Membrane</location>
    </subcellularLocation>
</comment>
<evidence type="ECO:0000313" key="6">
    <source>
        <dbReference type="Ensembl" id="ENSPFOP00000026963.1"/>
    </source>
</evidence>
<dbReference type="InterPro" id="IPR013783">
    <property type="entry name" value="Ig-like_fold"/>
</dbReference>
<dbReference type="GO" id="GO:0004888">
    <property type="term" value="F:transmembrane signaling receptor activity"/>
    <property type="evidence" value="ECO:0007669"/>
    <property type="project" value="TreeGrafter"/>
</dbReference>
<dbReference type="EMBL" id="AYCK01022746">
    <property type="status" value="NOT_ANNOTATED_CDS"/>
    <property type="molecule type" value="Genomic_DNA"/>
</dbReference>
<reference evidence="6" key="2">
    <citation type="submission" date="2025-08" db="UniProtKB">
        <authorList>
            <consortium name="Ensembl"/>
        </authorList>
    </citation>
    <scope>IDENTIFICATION</scope>
</reference>
<name>A0A096M6C2_POEFO</name>
<dbReference type="PANTHER" id="PTHR11860">
    <property type="entry name" value="POLYMERIC-IMMUNOGLOBULIN RECEPTOR"/>
    <property type="match status" value="1"/>
</dbReference>
<reference evidence="6" key="3">
    <citation type="submission" date="2025-09" db="UniProtKB">
        <authorList>
            <consortium name="Ensembl"/>
        </authorList>
    </citation>
    <scope>IDENTIFICATION</scope>
</reference>
<dbReference type="Proteomes" id="UP000028760">
    <property type="component" value="Unassembled WGS sequence"/>
</dbReference>
<evidence type="ECO:0000256" key="3">
    <source>
        <dbReference type="ARBA" id="ARBA00023136"/>
    </source>
</evidence>
<sequence length="264" mass="29615">VKLIRSLFQISLHITNTRTGHPVNRFYGVPGGNIQIRCFFPSSGQWRIFCRENCKNENILIETNKISSQTGRYRIESDRNNQYFTVSISALTRSDSGWYRCGQRSSSSRYSYQDFDLVVAEALLDGNEVPDLHRDAGSSLTVACSFKRSGRKRQFCRGGCGKDEVLVQTDGVAAERGRYSIEYEGGVLYVSISALTRSDSGWYRCNLDLERWPDEYRDFYLTVTDGEFLSTVKPTTTSRKTATTRSFSSSASSFTASGSSAATD</sequence>
<feature type="domain" description="Immunoglobulin" evidence="5">
    <location>
        <begin position="23"/>
        <end position="120"/>
    </location>
</feature>
<keyword evidence="2" id="KW-0812">Transmembrane</keyword>
<accession>A0A096M6C2</accession>
<dbReference type="SMART" id="SM00409">
    <property type="entry name" value="IG"/>
    <property type="match status" value="2"/>
</dbReference>
<dbReference type="InterPro" id="IPR003599">
    <property type="entry name" value="Ig_sub"/>
</dbReference>
<evidence type="ECO:0000259" key="5">
    <source>
        <dbReference type="SMART" id="SM00409"/>
    </source>
</evidence>
<keyword evidence="3" id="KW-0472">Membrane</keyword>
<dbReference type="PANTHER" id="PTHR11860:SF87">
    <property type="entry name" value="CMRF35-LIKE MOLECULE 8"/>
    <property type="match status" value="1"/>
</dbReference>
<dbReference type="OMA" id="ERWPDEY"/>
<evidence type="ECO:0000256" key="4">
    <source>
        <dbReference type="SAM" id="MobiDB-lite"/>
    </source>
</evidence>
<dbReference type="AlphaFoldDB" id="A0A096M6C2"/>
<feature type="region of interest" description="Disordered" evidence="4">
    <location>
        <begin position="240"/>
        <end position="264"/>
    </location>
</feature>
<proteinExistence type="predicted"/>
<keyword evidence="7" id="KW-1185">Reference proteome</keyword>
<reference evidence="7" key="1">
    <citation type="submission" date="2013-10" db="EMBL/GenBank/DDBJ databases">
        <authorList>
            <person name="Schartl M."/>
            <person name="Warren W."/>
        </authorList>
    </citation>
    <scope>NUCLEOTIDE SEQUENCE [LARGE SCALE GENOMIC DNA]</scope>
    <source>
        <strain evidence="7">female</strain>
    </source>
</reference>
<dbReference type="GO" id="GO:0005886">
    <property type="term" value="C:plasma membrane"/>
    <property type="evidence" value="ECO:0007669"/>
    <property type="project" value="TreeGrafter"/>
</dbReference>